<dbReference type="SUPFAM" id="SSF74653">
    <property type="entry name" value="TolA/TonB C-terminal domain"/>
    <property type="match status" value="1"/>
</dbReference>
<dbReference type="EMBL" id="VORY01000035">
    <property type="protein sequence ID" value="TXD91756.1"/>
    <property type="molecule type" value="Genomic_DNA"/>
</dbReference>
<evidence type="ECO:0000259" key="1">
    <source>
        <dbReference type="Pfam" id="PF03544"/>
    </source>
</evidence>
<comment type="caution">
    <text evidence="2">The sequence shown here is derived from an EMBL/GenBank/DDBJ whole genome shotgun (WGS) entry which is preliminary data.</text>
</comment>
<protein>
    <recommendedName>
        <fullName evidence="1">TonB C-terminal domain-containing protein</fullName>
    </recommendedName>
</protein>
<feature type="domain" description="TonB C-terminal" evidence="1">
    <location>
        <begin position="167"/>
        <end position="227"/>
    </location>
</feature>
<dbReference type="AlphaFoldDB" id="A0A5C6ZSR8"/>
<sequence length="230" mass="26164">MDDQDAALKANLWDEITAMDKNGVGFSEISEFFLIEKGEHIKSKEAYYRMYAFMKLIHQKTVEREKAAGTYDENSKNPFQSILNQDYEEYVEMRKNKPRVEKRSAEQGDEQGVPFSIIDEVPTYPGCENSGSNDEKKKCMSEKIQEYVNEAFNTDLGKELNLKGVNRIIVQFKIDKSGNIIEARARAPHPALEAEAIRVINEIPQMVPGKQNGQASNVMYSLPIVFQVGE</sequence>
<dbReference type="Gene3D" id="3.30.1150.10">
    <property type="match status" value="1"/>
</dbReference>
<dbReference type="Pfam" id="PF03544">
    <property type="entry name" value="TonB_C"/>
    <property type="match status" value="1"/>
</dbReference>
<accession>A0A5C6ZSR8</accession>
<reference evidence="2 3" key="1">
    <citation type="submission" date="2019-08" db="EMBL/GenBank/DDBJ databases">
        <title>Genome sequence of Gillisia hiemivivida IC154 (type strain).</title>
        <authorList>
            <person name="Bowman J.P."/>
        </authorList>
    </citation>
    <scope>NUCLEOTIDE SEQUENCE [LARGE SCALE GENOMIC DNA]</scope>
    <source>
        <strain evidence="2 3">IC154</strain>
    </source>
</reference>
<dbReference type="InterPro" id="IPR037682">
    <property type="entry name" value="TonB_C"/>
</dbReference>
<keyword evidence="3" id="KW-1185">Reference proteome</keyword>
<dbReference type="OrthoDB" id="1522859at2"/>
<name>A0A5C6ZSR8_9FLAO</name>
<evidence type="ECO:0000313" key="3">
    <source>
        <dbReference type="Proteomes" id="UP000321367"/>
    </source>
</evidence>
<dbReference type="Proteomes" id="UP000321367">
    <property type="component" value="Unassembled WGS sequence"/>
</dbReference>
<dbReference type="GO" id="GO:0055085">
    <property type="term" value="P:transmembrane transport"/>
    <property type="evidence" value="ECO:0007669"/>
    <property type="project" value="InterPro"/>
</dbReference>
<organism evidence="2 3">
    <name type="scientific">Gillisia hiemivivida</name>
    <dbReference type="NCBI Taxonomy" id="291190"/>
    <lineage>
        <taxon>Bacteria</taxon>
        <taxon>Pseudomonadati</taxon>
        <taxon>Bacteroidota</taxon>
        <taxon>Flavobacteriia</taxon>
        <taxon>Flavobacteriales</taxon>
        <taxon>Flavobacteriaceae</taxon>
        <taxon>Gillisia</taxon>
    </lineage>
</organism>
<gene>
    <name evidence="2" type="ORF">ES724_16030</name>
</gene>
<proteinExistence type="predicted"/>
<evidence type="ECO:0000313" key="2">
    <source>
        <dbReference type="EMBL" id="TXD91756.1"/>
    </source>
</evidence>